<proteinExistence type="predicted"/>
<organism evidence="1 2">
    <name type="scientific">Neisseria bacilliformis ATCC BAA-1200</name>
    <dbReference type="NCBI Taxonomy" id="888742"/>
    <lineage>
        <taxon>Bacteria</taxon>
        <taxon>Pseudomonadati</taxon>
        <taxon>Pseudomonadota</taxon>
        <taxon>Betaproteobacteria</taxon>
        <taxon>Neisseriales</taxon>
        <taxon>Neisseriaceae</taxon>
        <taxon>Neisseria</taxon>
    </lineage>
</organism>
<sequence length="51" mass="6129">MLGIKGGGAEVFEGRLKARLRCSRAFRRPQRLLRRAEWMSLRKMKMFEIYQ</sequence>
<dbReference type="HOGENOM" id="CLU_3101248_0_0_4"/>
<keyword evidence="2" id="KW-1185">Reference proteome</keyword>
<protein>
    <submittedName>
        <fullName evidence="1">Uncharacterized protein</fullName>
    </submittedName>
</protein>
<name>F2BGP1_9NEIS</name>
<dbReference type="EMBL" id="AFAY01000056">
    <property type="protein sequence ID" value="EGF06020.1"/>
    <property type="molecule type" value="Genomic_DNA"/>
</dbReference>
<comment type="caution">
    <text evidence="1">The sequence shown here is derived from an EMBL/GenBank/DDBJ whole genome shotgun (WGS) entry which is preliminary data.</text>
</comment>
<accession>F2BGP1</accession>
<dbReference type="Proteomes" id="UP000004105">
    <property type="component" value="Unassembled WGS sequence"/>
</dbReference>
<reference evidence="1 2" key="1">
    <citation type="submission" date="2011-02" db="EMBL/GenBank/DDBJ databases">
        <authorList>
            <person name="Muzny D."/>
            <person name="Qin X."/>
            <person name="Deng J."/>
            <person name="Jiang H."/>
            <person name="Liu Y."/>
            <person name="Qu J."/>
            <person name="Song X.-Z."/>
            <person name="Zhang L."/>
            <person name="Thornton R."/>
            <person name="Coyle M."/>
            <person name="Francisco L."/>
            <person name="Jackson L."/>
            <person name="Javaid M."/>
            <person name="Korchina V."/>
            <person name="Kovar C."/>
            <person name="Mata R."/>
            <person name="Mathew T."/>
            <person name="Ngo R."/>
            <person name="Nguyen L."/>
            <person name="Nguyen N."/>
            <person name="Okwuonu G."/>
            <person name="Ongeri F."/>
            <person name="Pham C."/>
            <person name="Simmons D."/>
            <person name="Wilczek-Boney K."/>
            <person name="Hale W."/>
            <person name="Jakkamsetti A."/>
            <person name="Pham P."/>
            <person name="Ruth R."/>
            <person name="San Lucas F."/>
            <person name="Warren J."/>
            <person name="Zhang J."/>
            <person name="Zhao Z."/>
            <person name="Zhou C."/>
            <person name="Zhu D."/>
            <person name="Lee S."/>
            <person name="Bess C."/>
            <person name="Blankenburg K."/>
            <person name="Forbes L."/>
            <person name="Fu Q."/>
            <person name="Gubbala S."/>
            <person name="Hirani K."/>
            <person name="Jayaseelan J.C."/>
            <person name="Lara F."/>
            <person name="Munidasa M."/>
            <person name="Palculict T."/>
            <person name="Patil S."/>
            <person name="Pu L.-L."/>
            <person name="Saada N."/>
            <person name="Tang L."/>
            <person name="Weissenberger G."/>
            <person name="Zhu Y."/>
            <person name="Hemphill L."/>
            <person name="Shang Y."/>
            <person name="Youmans B."/>
            <person name="Ayvaz T."/>
            <person name="Ross M."/>
            <person name="Santibanez J."/>
            <person name="Aqrawi P."/>
            <person name="Gross S."/>
            <person name="Joshi V."/>
            <person name="Fowler G."/>
            <person name="Nazareth L."/>
            <person name="Reid J."/>
            <person name="Worley K."/>
            <person name="Petrosino J."/>
            <person name="Highlander S."/>
            <person name="Gibbs R."/>
        </authorList>
    </citation>
    <scope>NUCLEOTIDE SEQUENCE [LARGE SCALE GENOMIC DNA]</scope>
    <source>
        <strain evidence="1 2">ATCC BAA-1200</strain>
    </source>
</reference>
<gene>
    <name evidence="1" type="ORF">HMPREF9123_2898</name>
</gene>
<evidence type="ECO:0000313" key="1">
    <source>
        <dbReference type="EMBL" id="EGF06020.1"/>
    </source>
</evidence>
<dbReference type="AlphaFoldDB" id="F2BGP1"/>
<evidence type="ECO:0000313" key="2">
    <source>
        <dbReference type="Proteomes" id="UP000004105"/>
    </source>
</evidence>